<evidence type="ECO:0000313" key="5">
    <source>
        <dbReference type="EMBL" id="WRO20710.1"/>
    </source>
</evidence>
<accession>A0AAU0UIF5</accession>
<keyword evidence="6" id="KW-1185">Reference proteome</keyword>
<proteinExistence type="inferred from homology"/>
<keyword evidence="3" id="KW-0238">DNA-binding</keyword>
<keyword evidence="4" id="KW-0804">Transcription</keyword>
<evidence type="ECO:0000313" key="6">
    <source>
        <dbReference type="Proteomes" id="UP001329915"/>
    </source>
</evidence>
<dbReference type="Proteomes" id="UP001329915">
    <property type="component" value="Chromosome"/>
</dbReference>
<dbReference type="InterPro" id="IPR036388">
    <property type="entry name" value="WH-like_DNA-bd_sf"/>
</dbReference>
<evidence type="ECO:0000256" key="3">
    <source>
        <dbReference type="ARBA" id="ARBA00023125"/>
    </source>
</evidence>
<evidence type="ECO:0000256" key="2">
    <source>
        <dbReference type="ARBA" id="ARBA00023015"/>
    </source>
</evidence>
<dbReference type="PIRSF" id="PIRSF019455">
    <property type="entry name" value="CopR_AtkY"/>
    <property type="match status" value="1"/>
</dbReference>
<dbReference type="AlphaFoldDB" id="A0AAU0UIF5"/>
<dbReference type="Pfam" id="PF03965">
    <property type="entry name" value="Penicillinase_R"/>
    <property type="match status" value="1"/>
</dbReference>
<dbReference type="Gene3D" id="1.10.10.10">
    <property type="entry name" value="Winged helix-like DNA-binding domain superfamily/Winged helix DNA-binding domain"/>
    <property type="match status" value="1"/>
</dbReference>
<dbReference type="GO" id="GO:0045892">
    <property type="term" value="P:negative regulation of DNA-templated transcription"/>
    <property type="evidence" value="ECO:0007669"/>
    <property type="project" value="InterPro"/>
</dbReference>
<evidence type="ECO:0000256" key="4">
    <source>
        <dbReference type="ARBA" id="ARBA00023163"/>
    </source>
</evidence>
<dbReference type="InterPro" id="IPR005650">
    <property type="entry name" value="BlaI_family"/>
</dbReference>
<reference evidence="5 6" key="1">
    <citation type="submission" date="2023-04" db="EMBL/GenBank/DDBJ databases">
        <authorList>
            <person name="Hsu D."/>
        </authorList>
    </citation>
    <scope>NUCLEOTIDE SEQUENCE [LARGE SCALE GENOMIC DNA]</scope>
    <source>
        <strain evidence="5 6">MK1</strain>
    </source>
</reference>
<keyword evidence="2" id="KW-0805">Transcription regulation</keyword>
<protein>
    <submittedName>
        <fullName evidence="5">BlaI/MecI/CopY family transcriptional regulator</fullName>
    </submittedName>
</protein>
<comment type="similarity">
    <text evidence="1">Belongs to the BlaI transcriptional regulatory family.</text>
</comment>
<dbReference type="SUPFAM" id="SSF46785">
    <property type="entry name" value="Winged helix' DNA-binding domain"/>
    <property type="match status" value="1"/>
</dbReference>
<dbReference type="EMBL" id="CP121694">
    <property type="protein sequence ID" value="WRO20710.1"/>
    <property type="molecule type" value="Genomic_DNA"/>
</dbReference>
<dbReference type="RefSeq" id="WP_366923596.1">
    <property type="nucleotide sequence ID" value="NZ_CP121694.1"/>
</dbReference>
<organism evidence="5 6">
    <name type="scientific">Metallumcola ferriviriculae</name>
    <dbReference type="NCBI Taxonomy" id="3039180"/>
    <lineage>
        <taxon>Bacteria</taxon>
        <taxon>Bacillati</taxon>
        <taxon>Bacillota</taxon>
        <taxon>Clostridia</taxon>
        <taxon>Neomoorellales</taxon>
        <taxon>Desulfitibacteraceae</taxon>
        <taxon>Metallumcola</taxon>
    </lineage>
</organism>
<gene>
    <name evidence="5" type="ORF">MFMK1_000499</name>
</gene>
<evidence type="ECO:0000256" key="1">
    <source>
        <dbReference type="ARBA" id="ARBA00011046"/>
    </source>
</evidence>
<dbReference type="InterPro" id="IPR036390">
    <property type="entry name" value="WH_DNA-bd_sf"/>
</dbReference>
<sequence>MSFKSLIGEFKPKKKGLGKVMGHLEASIMEIIWDKQEATVRDVFETLSLSRDIAYTTVMTIMSRLADKGMLNKHKDGIAYLYRPALGREEFTQSIVDEILNGLFEDYADAAFSHFIHRVEEDEDKISELERLIKRHQNKGE</sequence>
<dbReference type="GO" id="GO:0003677">
    <property type="term" value="F:DNA binding"/>
    <property type="evidence" value="ECO:0007669"/>
    <property type="project" value="UniProtKB-KW"/>
</dbReference>
<name>A0AAU0UIF5_9FIRM</name>
<dbReference type="KEGG" id="dbc:MFMK1_000499"/>